<evidence type="ECO:0000313" key="2">
    <source>
        <dbReference type="EMBL" id="KAK3684192.1"/>
    </source>
</evidence>
<dbReference type="EMBL" id="JAULSO010000004">
    <property type="protein sequence ID" value="KAK3684192.1"/>
    <property type="molecule type" value="Genomic_DNA"/>
</dbReference>
<dbReference type="AlphaFoldDB" id="A0AAE1C9H1"/>
<evidence type="ECO:0000313" key="3">
    <source>
        <dbReference type="Proteomes" id="UP001270362"/>
    </source>
</evidence>
<dbReference type="InterPro" id="IPR052895">
    <property type="entry name" value="HetReg/Transcr_Mod"/>
</dbReference>
<accession>A0AAE1C9H1</accession>
<gene>
    <name evidence="2" type="ORF">B0T22DRAFT_412773</name>
</gene>
<evidence type="ECO:0000259" key="1">
    <source>
        <dbReference type="Pfam" id="PF06985"/>
    </source>
</evidence>
<reference evidence="2" key="2">
    <citation type="submission" date="2023-06" db="EMBL/GenBank/DDBJ databases">
        <authorList>
            <consortium name="Lawrence Berkeley National Laboratory"/>
            <person name="Haridas S."/>
            <person name="Hensen N."/>
            <person name="Bonometti L."/>
            <person name="Westerberg I."/>
            <person name="Brannstrom I.O."/>
            <person name="Guillou S."/>
            <person name="Cros-Aarteil S."/>
            <person name="Calhoun S."/>
            <person name="Kuo A."/>
            <person name="Mondo S."/>
            <person name="Pangilinan J."/>
            <person name="Riley R."/>
            <person name="Labutti K."/>
            <person name="Andreopoulos B."/>
            <person name="Lipzen A."/>
            <person name="Chen C."/>
            <person name="Yanf M."/>
            <person name="Daum C."/>
            <person name="Ng V."/>
            <person name="Clum A."/>
            <person name="Steindorff A."/>
            <person name="Ohm R."/>
            <person name="Martin F."/>
            <person name="Silar P."/>
            <person name="Natvig D."/>
            <person name="Lalanne C."/>
            <person name="Gautier V."/>
            <person name="Ament-Velasquez S.L."/>
            <person name="Kruys A."/>
            <person name="Hutchinson M.I."/>
            <person name="Powell A.J."/>
            <person name="Barry K."/>
            <person name="Miller A.N."/>
            <person name="Grigoriev I.V."/>
            <person name="Debuchy R."/>
            <person name="Gladieux P."/>
            <person name="Thoren M.H."/>
            <person name="Johannesson H."/>
        </authorList>
    </citation>
    <scope>NUCLEOTIDE SEQUENCE</scope>
    <source>
        <strain evidence="2">CBS 314.62</strain>
    </source>
</reference>
<dbReference type="PANTHER" id="PTHR24148">
    <property type="entry name" value="ANKYRIN REPEAT DOMAIN-CONTAINING PROTEIN 39 HOMOLOG-RELATED"/>
    <property type="match status" value="1"/>
</dbReference>
<dbReference type="InterPro" id="IPR010730">
    <property type="entry name" value="HET"/>
</dbReference>
<organism evidence="2 3">
    <name type="scientific">Podospora appendiculata</name>
    <dbReference type="NCBI Taxonomy" id="314037"/>
    <lineage>
        <taxon>Eukaryota</taxon>
        <taxon>Fungi</taxon>
        <taxon>Dikarya</taxon>
        <taxon>Ascomycota</taxon>
        <taxon>Pezizomycotina</taxon>
        <taxon>Sordariomycetes</taxon>
        <taxon>Sordariomycetidae</taxon>
        <taxon>Sordariales</taxon>
        <taxon>Podosporaceae</taxon>
        <taxon>Podospora</taxon>
    </lineage>
</organism>
<protein>
    <submittedName>
        <fullName evidence="2">Heterokaryon incompatibility protein-domain-containing protein</fullName>
    </submittedName>
</protein>
<keyword evidence="3" id="KW-1185">Reference proteome</keyword>
<dbReference type="PANTHER" id="PTHR24148:SF73">
    <property type="entry name" value="HET DOMAIN PROTEIN (AFU_ORTHOLOGUE AFUA_8G01020)"/>
    <property type="match status" value="1"/>
</dbReference>
<dbReference type="Pfam" id="PF06985">
    <property type="entry name" value="HET"/>
    <property type="match status" value="1"/>
</dbReference>
<feature type="domain" description="Heterokaryon incompatibility" evidence="1">
    <location>
        <begin position="274"/>
        <end position="422"/>
    </location>
</feature>
<sequence>MDGSAKLFKRRIGKSGAPGPEVICEEERAATAQILRRLGGLPVAIEQTAAYMRKANVSILEYADFLQRNDAETSERGQKCRLVHHDSLEPIFDMSIRNLPQAQLKLLAVLSVSRVPVTKASFQIPEQYDKDWLSAPGDGFMQAFGGIHGFSNALVSLAKRSLVRVVHGRIEMNRLIQDFVVCQLTEEQVQDAFETVVHLRKRSRPQKNIGSHQVSSTTAEKTECIGLCACLFNYPKLDYGSNSFRLLRIMPGEPDMPIQCQLFTASLEEWRNRYLAGSYVWGIPEPIVSISINNRPFYIRQNLHSFLSVLRNTESSLVVWVDAICIDQSSDKERNHQVALMALIYKEASKTVAWLGPETQNSRQYVEYVDQHADHVNQYVDTWNINETASDSKTDDERQLVGRNFSQFMESEYWYRIWTFQELVLAQDIVLLWGSSRMEWDQFIQFIGRAAFGNDPKTEFDMPRVHDKALELEQLQGLRRGFKSRCLLDLVYDINVTGGRQCSRIHDRIYGLLGIVTCGHELERSFPIDYSTTTLQLFFEFVRRCGSNDTMKAIKVALAALKPSQSLLDGWQGEERHSVHLLPTDVYMVSSTVKTNGRRLRASARKIAASAQEWDPQRLFQCIRTLAQGEINANSIIYRLCDSPFALILHPRFTAGEKTSKKNREMDLVGLCCSSVDSRNAFVDANQEQLERKWIPELLRVTSSTVVVAHERRATGPEGLFTALLDTDLRVFAGMLKWLDERKVALQAEILDGNCSSSV</sequence>
<reference evidence="2" key="1">
    <citation type="journal article" date="2023" name="Mol. Phylogenet. Evol.">
        <title>Genome-scale phylogeny and comparative genomics of the fungal order Sordariales.</title>
        <authorList>
            <person name="Hensen N."/>
            <person name="Bonometti L."/>
            <person name="Westerberg I."/>
            <person name="Brannstrom I.O."/>
            <person name="Guillou S."/>
            <person name="Cros-Aarteil S."/>
            <person name="Calhoun S."/>
            <person name="Haridas S."/>
            <person name="Kuo A."/>
            <person name="Mondo S."/>
            <person name="Pangilinan J."/>
            <person name="Riley R."/>
            <person name="LaButti K."/>
            <person name="Andreopoulos B."/>
            <person name="Lipzen A."/>
            <person name="Chen C."/>
            <person name="Yan M."/>
            <person name="Daum C."/>
            <person name="Ng V."/>
            <person name="Clum A."/>
            <person name="Steindorff A."/>
            <person name="Ohm R.A."/>
            <person name="Martin F."/>
            <person name="Silar P."/>
            <person name="Natvig D.O."/>
            <person name="Lalanne C."/>
            <person name="Gautier V."/>
            <person name="Ament-Velasquez S.L."/>
            <person name="Kruys A."/>
            <person name="Hutchinson M.I."/>
            <person name="Powell A.J."/>
            <person name="Barry K."/>
            <person name="Miller A.N."/>
            <person name="Grigoriev I.V."/>
            <person name="Debuchy R."/>
            <person name="Gladieux P."/>
            <person name="Hiltunen Thoren M."/>
            <person name="Johannesson H."/>
        </authorList>
    </citation>
    <scope>NUCLEOTIDE SEQUENCE</scope>
    <source>
        <strain evidence="2">CBS 314.62</strain>
    </source>
</reference>
<dbReference type="Proteomes" id="UP001270362">
    <property type="component" value="Unassembled WGS sequence"/>
</dbReference>
<proteinExistence type="predicted"/>
<comment type="caution">
    <text evidence="2">The sequence shown here is derived from an EMBL/GenBank/DDBJ whole genome shotgun (WGS) entry which is preliminary data.</text>
</comment>
<name>A0AAE1C9H1_9PEZI</name>